<organism evidence="2 3">
    <name type="scientific">Crassostrea virginica</name>
    <name type="common">Eastern oyster</name>
    <dbReference type="NCBI Taxonomy" id="6565"/>
    <lineage>
        <taxon>Eukaryota</taxon>
        <taxon>Metazoa</taxon>
        <taxon>Spiralia</taxon>
        <taxon>Lophotrochozoa</taxon>
        <taxon>Mollusca</taxon>
        <taxon>Bivalvia</taxon>
        <taxon>Autobranchia</taxon>
        <taxon>Pteriomorphia</taxon>
        <taxon>Ostreida</taxon>
        <taxon>Ostreoidea</taxon>
        <taxon>Ostreidae</taxon>
        <taxon>Crassostrea</taxon>
    </lineage>
</organism>
<evidence type="ECO:0000313" key="2">
    <source>
        <dbReference type="Proteomes" id="UP000694844"/>
    </source>
</evidence>
<dbReference type="KEGG" id="cvn:111104446"/>
<proteinExistence type="predicted"/>
<reference evidence="3" key="1">
    <citation type="submission" date="2025-08" db="UniProtKB">
        <authorList>
            <consortium name="RefSeq"/>
        </authorList>
    </citation>
    <scope>IDENTIFICATION</scope>
    <source>
        <tissue evidence="3">Whole sample</tissue>
    </source>
</reference>
<protein>
    <submittedName>
        <fullName evidence="3">Uncharacterized protein LOC111104446</fullName>
    </submittedName>
</protein>
<evidence type="ECO:0000259" key="1">
    <source>
        <dbReference type="Pfam" id="PF13960"/>
    </source>
</evidence>
<dbReference type="RefSeq" id="XP_022294116.1">
    <property type="nucleotide sequence ID" value="XM_022438408.1"/>
</dbReference>
<dbReference type="Pfam" id="PF13960">
    <property type="entry name" value="DUF4218"/>
    <property type="match status" value="1"/>
</dbReference>
<dbReference type="InterPro" id="IPR025452">
    <property type="entry name" value="DUF4218"/>
</dbReference>
<keyword evidence="2" id="KW-1185">Reference proteome</keyword>
<name>A0A8B8ASR7_CRAVI</name>
<sequence length="325" mass="37397">MNAKLQFVTSGAFEWCIRDLLPQRQEGTLHRLCDVIKKMVSPQLAVHELPRLQAETHEALSLLERDFPLALQNLTTHLLHHIVDDLANYGPMYGRWLFPYERANGWITRQCLRKGMEESTVMETYVIYDWCVYMILSGRFNPGELFGSERTLVKASQKIMDQMDEGCSPTCTTQQRHATSPLTPEMESFMLNFYLSDLKLCTMQLAGFSKTVTENHNILDITDQDGRRCRYVGNRHKGQKQPSVIKVLGGRGLLFGRVCFFLQHDVCGKVHNWIIADTFLTAEKLEKYYFVEEKVLCRRLLHVSVISKPLVHVKSNGGLWILNAD</sequence>
<dbReference type="AlphaFoldDB" id="A0A8B8ASR7"/>
<dbReference type="OrthoDB" id="6117453at2759"/>
<dbReference type="GeneID" id="111104446"/>
<gene>
    <name evidence="3" type="primary">LOC111104446</name>
</gene>
<feature type="domain" description="DUF4218" evidence="1">
    <location>
        <begin position="40"/>
        <end position="129"/>
    </location>
</feature>
<evidence type="ECO:0000313" key="3">
    <source>
        <dbReference type="RefSeq" id="XP_022294116.1"/>
    </source>
</evidence>
<accession>A0A8B8ASR7</accession>
<dbReference type="Proteomes" id="UP000694844">
    <property type="component" value="Chromosome 7"/>
</dbReference>